<dbReference type="SUPFAM" id="SSF53448">
    <property type="entry name" value="Nucleotide-diphospho-sugar transferases"/>
    <property type="match status" value="1"/>
</dbReference>
<dbReference type="AlphaFoldDB" id="A0A7Y4P6M8"/>
<comment type="caution">
    <text evidence="2">The sequence shown here is derived from an EMBL/GenBank/DDBJ whole genome shotgun (WGS) entry which is preliminary data.</text>
</comment>
<accession>A0A7Y4P6M8</accession>
<dbReference type="InterPro" id="IPR029044">
    <property type="entry name" value="Nucleotide-diphossugar_trans"/>
</dbReference>
<dbReference type="InterPro" id="IPR001173">
    <property type="entry name" value="Glyco_trans_2-like"/>
</dbReference>
<dbReference type="EMBL" id="JABGBO010000007">
    <property type="protein sequence ID" value="NOL49905.1"/>
    <property type="molecule type" value="Genomic_DNA"/>
</dbReference>
<dbReference type="Pfam" id="PF00535">
    <property type="entry name" value="Glycos_transf_2"/>
    <property type="match status" value="1"/>
</dbReference>
<reference evidence="2 3" key="1">
    <citation type="submission" date="2020-05" db="EMBL/GenBank/DDBJ databases">
        <authorList>
            <person name="Niu N."/>
        </authorList>
    </citation>
    <scope>NUCLEOTIDE SEQUENCE [LARGE SCALE GENOMIC DNA]</scope>
    <source>
        <strain evidence="2 3">LMG10982</strain>
    </source>
</reference>
<proteinExistence type="predicted"/>
<dbReference type="PANTHER" id="PTHR22916">
    <property type="entry name" value="GLYCOSYLTRANSFERASE"/>
    <property type="match status" value="1"/>
</dbReference>
<keyword evidence="2" id="KW-0808">Transferase</keyword>
<protein>
    <submittedName>
        <fullName evidence="2">Glycosyltransferase family 2 protein</fullName>
    </submittedName>
</protein>
<organism evidence="2 3">
    <name type="scientific">Pelistega europaea</name>
    <dbReference type="NCBI Taxonomy" id="106147"/>
    <lineage>
        <taxon>Bacteria</taxon>
        <taxon>Pseudomonadati</taxon>
        <taxon>Pseudomonadota</taxon>
        <taxon>Betaproteobacteria</taxon>
        <taxon>Burkholderiales</taxon>
        <taxon>Alcaligenaceae</taxon>
        <taxon>Pelistega</taxon>
    </lineage>
</organism>
<dbReference type="GO" id="GO:0016758">
    <property type="term" value="F:hexosyltransferase activity"/>
    <property type="evidence" value="ECO:0007669"/>
    <property type="project" value="UniProtKB-ARBA"/>
</dbReference>
<evidence type="ECO:0000313" key="3">
    <source>
        <dbReference type="Proteomes" id="UP000541421"/>
    </source>
</evidence>
<feature type="domain" description="Glycosyltransferase 2-like" evidence="1">
    <location>
        <begin position="8"/>
        <end position="131"/>
    </location>
</feature>
<sequence>MNPKILTVSIAAYNVEKYLEEALLPFTLSKRQKDLEVLIIDDGSKDSTPDIARKFQTLYPDMFKLISKENGGWGSTLNIGIKEGTGKYFKQLDGDDYFSPENLDNFIDFLKSTEADFVHAPFVTFTDKNGALLHILSTGWDIPWRKVVDIFEIPPFCPAMHTVTVRLDILKNNNIHITEKCFYTDVEFVLKTIRFCTSAAFYELPIYYYRLARNGQSMSIEGVRKNWQDHQKTLLNLLEYEKTNNLSPRMKTIFFDRLKHMCSLQYIFFFALAPKQNNRFILKEFDSKLQNYPDYYHSITNNAVKLLRKTNFIGSNFIGRIQTHRDKRKKIHIFEGV</sequence>
<dbReference type="PANTHER" id="PTHR22916:SF3">
    <property type="entry name" value="UDP-GLCNAC:BETAGAL BETA-1,3-N-ACETYLGLUCOSAMINYLTRANSFERASE-LIKE PROTEIN 1"/>
    <property type="match status" value="1"/>
</dbReference>
<dbReference type="RefSeq" id="WP_171588889.1">
    <property type="nucleotide sequence ID" value="NZ_JABGBO010000007.1"/>
</dbReference>
<dbReference type="CDD" id="cd00761">
    <property type="entry name" value="Glyco_tranf_GTA_type"/>
    <property type="match status" value="1"/>
</dbReference>
<evidence type="ECO:0000259" key="1">
    <source>
        <dbReference type="Pfam" id="PF00535"/>
    </source>
</evidence>
<keyword evidence="3" id="KW-1185">Reference proteome</keyword>
<gene>
    <name evidence="2" type="ORF">HKX40_07125</name>
</gene>
<dbReference type="Gene3D" id="3.90.550.10">
    <property type="entry name" value="Spore Coat Polysaccharide Biosynthesis Protein SpsA, Chain A"/>
    <property type="match status" value="1"/>
</dbReference>
<evidence type="ECO:0000313" key="2">
    <source>
        <dbReference type="EMBL" id="NOL49905.1"/>
    </source>
</evidence>
<name>A0A7Y4P6M8_9BURK</name>
<dbReference type="Proteomes" id="UP000541421">
    <property type="component" value="Unassembled WGS sequence"/>
</dbReference>